<dbReference type="AlphaFoldDB" id="A0A8H9FY15"/>
<gene>
    <name evidence="2" type="ORF">GCM10011314_29380</name>
</gene>
<dbReference type="InterPro" id="IPR002347">
    <property type="entry name" value="SDR_fam"/>
</dbReference>
<organism evidence="2 3">
    <name type="scientific">Knoellia flava</name>
    <dbReference type="NCBI Taxonomy" id="913969"/>
    <lineage>
        <taxon>Bacteria</taxon>
        <taxon>Bacillati</taxon>
        <taxon>Actinomycetota</taxon>
        <taxon>Actinomycetes</taxon>
        <taxon>Micrococcales</taxon>
        <taxon>Intrasporangiaceae</taxon>
        <taxon>Knoellia</taxon>
    </lineage>
</organism>
<comment type="caution">
    <text evidence="2">The sequence shown here is derived from an EMBL/GenBank/DDBJ whole genome shotgun (WGS) entry which is preliminary data.</text>
</comment>
<dbReference type="PANTHER" id="PTHR43157:SF31">
    <property type="entry name" value="PHOSPHATIDYLINOSITOL-GLYCAN BIOSYNTHESIS CLASS F PROTEIN"/>
    <property type="match status" value="1"/>
</dbReference>
<sequence>MSDKRTIVLTGASDGIGAASARQLRARGHDVVIVGRSPEKTRRVADDLGVPGHVADFADLDQVRGLAEKLLANHPRIDVLANNAGGTFGRETTTDGFDKTLQVNHLAPFLLTALLRDRLLESGASVIQTSSRAHLLSGRLGQDDLGPTGTWTATKAYGAAKLANALFTVELHRRFHRQGLRAAAFHPGVIRTNFASDTTSMMRVVWRTPLSRLLTSVETGGGRLTWLADGTAGRTWRSGSYYVDNREAPVNPIVHDASAATRLWERSEELLGL</sequence>
<protein>
    <submittedName>
        <fullName evidence="2">Short-chain dehydrogenase</fullName>
    </submittedName>
</protein>
<dbReference type="Proteomes" id="UP000628079">
    <property type="component" value="Unassembled WGS sequence"/>
</dbReference>
<evidence type="ECO:0000256" key="1">
    <source>
        <dbReference type="ARBA" id="ARBA00023002"/>
    </source>
</evidence>
<name>A0A8H9FY15_9MICO</name>
<evidence type="ECO:0000313" key="3">
    <source>
        <dbReference type="Proteomes" id="UP000628079"/>
    </source>
</evidence>
<dbReference type="InterPro" id="IPR036291">
    <property type="entry name" value="NAD(P)-bd_dom_sf"/>
</dbReference>
<dbReference type="Gene3D" id="3.40.50.720">
    <property type="entry name" value="NAD(P)-binding Rossmann-like Domain"/>
    <property type="match status" value="1"/>
</dbReference>
<dbReference type="EMBL" id="BMEA01000003">
    <property type="protein sequence ID" value="GGB87703.1"/>
    <property type="molecule type" value="Genomic_DNA"/>
</dbReference>
<reference evidence="2" key="2">
    <citation type="submission" date="2020-09" db="EMBL/GenBank/DDBJ databases">
        <authorList>
            <person name="Sun Q."/>
            <person name="Zhou Y."/>
        </authorList>
    </citation>
    <scope>NUCLEOTIDE SEQUENCE</scope>
    <source>
        <strain evidence="2">CGMCC 1.10749</strain>
    </source>
</reference>
<dbReference type="GO" id="GO:0016491">
    <property type="term" value="F:oxidoreductase activity"/>
    <property type="evidence" value="ECO:0007669"/>
    <property type="project" value="UniProtKB-KW"/>
</dbReference>
<dbReference type="RefSeq" id="WP_035947344.1">
    <property type="nucleotide sequence ID" value="NZ_BMEA01000003.1"/>
</dbReference>
<dbReference type="PANTHER" id="PTHR43157">
    <property type="entry name" value="PHOSPHATIDYLINOSITOL-GLYCAN BIOSYNTHESIS CLASS F PROTEIN-RELATED"/>
    <property type="match status" value="1"/>
</dbReference>
<keyword evidence="1" id="KW-0560">Oxidoreductase</keyword>
<evidence type="ECO:0000313" key="2">
    <source>
        <dbReference type="EMBL" id="GGB87703.1"/>
    </source>
</evidence>
<dbReference type="SUPFAM" id="SSF51735">
    <property type="entry name" value="NAD(P)-binding Rossmann-fold domains"/>
    <property type="match status" value="1"/>
</dbReference>
<dbReference type="Pfam" id="PF00106">
    <property type="entry name" value="adh_short"/>
    <property type="match status" value="1"/>
</dbReference>
<proteinExistence type="predicted"/>
<reference evidence="2" key="1">
    <citation type="journal article" date="2014" name="Int. J. Syst. Evol. Microbiol.">
        <title>Complete genome sequence of Corynebacterium casei LMG S-19264T (=DSM 44701T), isolated from a smear-ripened cheese.</title>
        <authorList>
            <consortium name="US DOE Joint Genome Institute (JGI-PGF)"/>
            <person name="Walter F."/>
            <person name="Albersmeier A."/>
            <person name="Kalinowski J."/>
            <person name="Ruckert C."/>
        </authorList>
    </citation>
    <scope>NUCLEOTIDE SEQUENCE</scope>
    <source>
        <strain evidence="2">CGMCC 1.10749</strain>
    </source>
</reference>
<accession>A0A8H9FY15</accession>
<dbReference type="PRINTS" id="PR00081">
    <property type="entry name" value="GDHRDH"/>
</dbReference>